<dbReference type="InterPro" id="IPR036179">
    <property type="entry name" value="Ig-like_dom_sf"/>
</dbReference>
<keyword evidence="9" id="KW-0393">Immunoglobulin domain</keyword>
<dbReference type="InterPro" id="IPR013783">
    <property type="entry name" value="Ig-like_fold"/>
</dbReference>
<dbReference type="InterPro" id="IPR003598">
    <property type="entry name" value="Ig_sub2"/>
</dbReference>
<evidence type="ECO:0000259" key="13">
    <source>
        <dbReference type="PROSITE" id="PS50853"/>
    </source>
</evidence>
<gene>
    <name evidence="14" type="ORF">RRG08_005273</name>
</gene>
<feature type="domain" description="Fibronectin type-III" evidence="13">
    <location>
        <begin position="1464"/>
        <end position="1561"/>
    </location>
</feature>
<dbReference type="PANTHER" id="PTHR13817">
    <property type="entry name" value="TITIN"/>
    <property type="match status" value="1"/>
</dbReference>
<organism evidence="14 15">
    <name type="scientific">Elysia crispata</name>
    <name type="common">lettuce slug</name>
    <dbReference type="NCBI Taxonomy" id="231223"/>
    <lineage>
        <taxon>Eukaryota</taxon>
        <taxon>Metazoa</taxon>
        <taxon>Spiralia</taxon>
        <taxon>Lophotrochozoa</taxon>
        <taxon>Mollusca</taxon>
        <taxon>Gastropoda</taxon>
        <taxon>Heterobranchia</taxon>
        <taxon>Euthyneura</taxon>
        <taxon>Panpulmonata</taxon>
        <taxon>Sacoglossa</taxon>
        <taxon>Placobranchoidea</taxon>
        <taxon>Plakobranchidae</taxon>
        <taxon>Elysia</taxon>
    </lineage>
</organism>
<dbReference type="Pfam" id="PF13927">
    <property type="entry name" value="Ig_3"/>
    <property type="match status" value="1"/>
</dbReference>
<dbReference type="Gene3D" id="2.60.40.10">
    <property type="entry name" value="Immunoglobulins"/>
    <property type="match status" value="18"/>
</dbReference>
<feature type="domain" description="Fibronectin type-III" evidence="13">
    <location>
        <begin position="1364"/>
        <end position="1460"/>
    </location>
</feature>
<evidence type="ECO:0000256" key="1">
    <source>
        <dbReference type="ARBA" id="ARBA00004167"/>
    </source>
</evidence>
<dbReference type="PROSITE" id="PS50835">
    <property type="entry name" value="IG_LIKE"/>
    <property type="match status" value="5"/>
</dbReference>
<dbReference type="GO" id="GO:0016020">
    <property type="term" value="C:membrane"/>
    <property type="evidence" value="ECO:0007669"/>
    <property type="project" value="UniProtKB-SubCell"/>
</dbReference>
<dbReference type="FunFam" id="2.60.40.10:FF:000093">
    <property type="entry name" value="Down syndrome cell adhesion molecule, isoform B"/>
    <property type="match status" value="1"/>
</dbReference>
<dbReference type="Pfam" id="PF07679">
    <property type="entry name" value="I-set"/>
    <property type="match status" value="4"/>
</dbReference>
<feature type="region of interest" description="Disordered" evidence="10">
    <location>
        <begin position="722"/>
        <end position="748"/>
    </location>
</feature>
<dbReference type="InterPro" id="IPR007110">
    <property type="entry name" value="Ig-like_dom"/>
</dbReference>
<feature type="domain" description="Fibronectin type-III" evidence="13">
    <location>
        <begin position="1264"/>
        <end position="1360"/>
    </location>
</feature>
<feature type="transmembrane region" description="Helical" evidence="11">
    <location>
        <begin position="1989"/>
        <end position="2013"/>
    </location>
</feature>
<evidence type="ECO:0000256" key="3">
    <source>
        <dbReference type="ARBA" id="ARBA00022729"/>
    </source>
</evidence>
<evidence type="ECO:0000256" key="9">
    <source>
        <dbReference type="ARBA" id="ARBA00023319"/>
    </source>
</evidence>
<dbReference type="FunFam" id="2.60.40.10:FF:000028">
    <property type="entry name" value="Neuronal cell adhesion molecule"/>
    <property type="match status" value="2"/>
</dbReference>
<feature type="compositionally biased region" description="Acidic residues" evidence="10">
    <location>
        <begin position="2126"/>
        <end position="2137"/>
    </location>
</feature>
<feature type="domain" description="Fibronectin type-III" evidence="13">
    <location>
        <begin position="1769"/>
        <end position="1867"/>
    </location>
</feature>
<evidence type="ECO:0000256" key="2">
    <source>
        <dbReference type="ARBA" id="ARBA00022692"/>
    </source>
</evidence>
<dbReference type="InterPro" id="IPR003961">
    <property type="entry name" value="FN3_dom"/>
</dbReference>
<dbReference type="InterPro" id="IPR050964">
    <property type="entry name" value="Striated_Muscle_Regulatory"/>
</dbReference>
<evidence type="ECO:0000259" key="12">
    <source>
        <dbReference type="PROSITE" id="PS50835"/>
    </source>
</evidence>
<comment type="caution">
    <text evidence="14">The sequence shown here is derived from an EMBL/GenBank/DDBJ whole genome shotgun (WGS) entry which is preliminary data.</text>
</comment>
<feature type="domain" description="Ig-like" evidence="12">
    <location>
        <begin position="442"/>
        <end position="526"/>
    </location>
</feature>
<reference evidence="14" key="1">
    <citation type="journal article" date="2023" name="G3 (Bethesda)">
        <title>A reference genome for the long-term kleptoplast-retaining sea slug Elysia crispata morphotype clarki.</title>
        <authorList>
            <person name="Eastman K.E."/>
            <person name="Pendleton A.L."/>
            <person name="Shaikh M.A."/>
            <person name="Suttiyut T."/>
            <person name="Ogas R."/>
            <person name="Tomko P."/>
            <person name="Gavelis G."/>
            <person name="Widhalm J.R."/>
            <person name="Wisecaver J.H."/>
        </authorList>
    </citation>
    <scope>NUCLEOTIDE SEQUENCE</scope>
    <source>
        <strain evidence="14">ECLA1</strain>
    </source>
</reference>
<feature type="compositionally biased region" description="Low complexity" evidence="10">
    <location>
        <begin position="2155"/>
        <end position="2171"/>
    </location>
</feature>
<proteinExistence type="predicted"/>
<feature type="region of interest" description="Disordered" evidence="10">
    <location>
        <begin position="2020"/>
        <end position="2089"/>
    </location>
</feature>
<sequence length="2284" mass="253772">MKEEIWKNYIVLLHFQRRTAIAAIMVMLLSLADCQLLSDKENAPKITREINIQEKANSMELMVGAAPVFVIEAQGTRPLQYVWSQDGVVIQNSTQPYLTITSIQISQSGIYRCLVYNSLGATQSLPFSLIVKELGVWPKTTDEIVQAEESKFVVMKMPDISYVNNPGFFRIVWQKDGQPYFSGDRNVHITLDHSLVILNIPLSLNGSHFKVKLTHNPLNNVKETLSHDFILNITASSDKSTFVAPEIVIPPKNVAAVSGTDVKMECVIYGLPLPNLRITWFKGETASRSTISDGDVRFNISPNRRILTIPSVMPADAGVYGCDGTVDQIFQPAMGQATLTVLVPPSFSHQPEKLLIKDYQETIELECKATGYPAPRIQWYFNGVLLAKDNLDVSQRYKIDANNTLSIESVDLPDSGVYQCFADNSAGEKNTYTQLFVNSAPPTLVQAPTDKTVAEHKDTSFTCEVTGGPRPEIYWTKDGVNLTVGGRIRITQQQLLIGRAELTDSGLYKCNAVNIKGTVAAEATLTVVVKTQIIRPPQSKSRILSSDTEMECGVRSDPTITPTWTWFFTPTYDDKALQINETQGSREISDDGTLKLYSIIGYDSGVYECVVTSDGGNDRRQATLNVIELPSAPTITLVELNVDIPNSVRINWTQSYDGHTPIIKFIIQNRLESFSTGSTTESSWETINSNVDPALRSIIIENLLPSKFYRFRMMAVNRVNESGPSKPAPTQAIKMPAQPPSEAPKNLYCRPQGERKISVGWDPPPTSSWNGDLQGYYVYYKVSAFGDEKRVDVKGAETRQTIIDFLAFNIKYRVVVAAYNEKGAGVRSGPYYVTTLQGKPVAPPKNVELSSPNSTTIKVEWDPPDTRNLNGINQGYDIDVFQGGILERVEDVRFDASNPTGKQVFFITKLLKFTQYKIQIACKTVIGAGPKSDVKTLRTLEDVPGPVKNLKIESAAERNMYFTWEPPEHVNGVLEGYEIVHQKKSGSSPAEREMRGPNATSHSLMNLVYDSVYNISVRAKTRVGFGPAVTTEFSSAEPPEKPTPPTQLAVLIKNIQARSAMLQFRPGFDGRATINMWIIEAQIEDDKMWKEIYTIHDPGADEIRVKNLLPYTYYQLRILAQNVFAKSEPSEPSNRFLTKQDVPGAAPEDVTPRAHSPNTIRVIWKQVPRSEWNGDFLGYKIFYRRWSSDFNLNTTSQADLDLVREKNWSEVTLRNGSDIQGHTLSGLEEWMEYEVQMVAYNAVGNGILSELKLERTSEGVPNGSPLNIEPRAVAPTSIQVTWSSVPILQQNGNIKGYKVKYKARGSQDEAHFQEVEGADTMTTTLTDLRMFVEYDIQVLAYSRIGDGVLSPKVTIRTLAGAPGPPVNIWFPEVSESSVTIVWEAPDEPNGVISRYKVAWRRADQPNTPMNSVDKNTNEPLSHTVSALERETMYVFSVTARTQDDWGKDATVEVYTISSRDRPNPPYNVRIGTSEIKARSMDIYWSEGNTNFGPIRNYTVQYRKRGALDWETVQETIGPDATSYIVHGLQPNSFYSFRVSATNDLGSSGFSEPSSEKQTREDKPDGAPQKVTIVPLTRQSIKITWQPPPEDTWNGYLLQDIILFREENAEEYRETPPIPFGAFTATLERLTMGRYEIRVVSENSAGRGPPSVLQVFRVGDIAPFSSPQDFKVTNKSSSELQVSWSAPPKDTTNGDIIGYKVLFWPSPNTTCLEEVVTHVKQRSVTEKKLTLSNLTPHTLYCVTVEALNVAGYGPPTLPKPQRTSEDLPSPPTNLRFRNITRTELVVLWNPPEFPNGDITKYELQSFVTVNEKAETSTNMIPGQEHRFYVSNLLENQLYTFQLAAFTSIGRGNVSECSNCECCVTTGPQQGSPEAPLQPTLDRQQKYLILTWLNKGEGNSPIYAYHVSFREVRTRRKRDDGSDKWIPILEVSSQQPEVRINLNDLKPSTEYQFRVRAVNAHGISPPSPASNVYKTPASLVSKKAKAFHTEWWFLVIVALTGVILILLIITLLCYVEKRRNKGKELKRSTTATTVMSTPEPEHGGFPFEGGFPSLEMRQSRRSLARNGKTHSNIYARSPPRPSPASVTYSEDIPPPIAGAAAAAAIKPPLSEDNSSVLSEKPSNLADSSSDDTSDSDDSSDNSIAKAPVPSSPPPPAFSSHFSRATMSNSSSHYHSNHRYPQHQLQQHQSHPNRSTRSARSRVGAINGGHSNSSSSNPTPTADLGDGAEGGATAGPSWRFQKTNNAYTYTDSEAESSHYAFSLNNGNIVVNNVAGARTPLAGFSSFV</sequence>
<name>A0AAE0YCG0_9GAST</name>
<keyword evidence="5" id="KW-0130">Cell adhesion</keyword>
<dbReference type="SMART" id="SM00409">
    <property type="entry name" value="IG"/>
    <property type="match status" value="5"/>
</dbReference>
<dbReference type="PRINTS" id="PR00014">
    <property type="entry name" value="FNTYPEIII"/>
</dbReference>
<dbReference type="InterPro" id="IPR013098">
    <property type="entry name" value="Ig_I-set"/>
</dbReference>
<feature type="domain" description="Fibronectin type-III" evidence="13">
    <location>
        <begin position="743"/>
        <end position="838"/>
    </location>
</feature>
<feature type="domain" description="Fibronectin type-III" evidence="13">
    <location>
        <begin position="1871"/>
        <end position="1976"/>
    </location>
</feature>
<evidence type="ECO:0000256" key="7">
    <source>
        <dbReference type="ARBA" id="ARBA00023136"/>
    </source>
</evidence>
<feature type="domain" description="Fibronectin type-III" evidence="13">
    <location>
        <begin position="629"/>
        <end position="736"/>
    </location>
</feature>
<evidence type="ECO:0000256" key="5">
    <source>
        <dbReference type="ARBA" id="ARBA00022889"/>
    </source>
</evidence>
<dbReference type="SUPFAM" id="SSF49265">
    <property type="entry name" value="Fibronectin type III"/>
    <property type="match status" value="7"/>
</dbReference>
<keyword evidence="6 11" id="KW-1133">Transmembrane helix</keyword>
<feature type="domain" description="Ig-like" evidence="12">
    <location>
        <begin position="44"/>
        <end position="128"/>
    </location>
</feature>
<feature type="compositionally biased region" description="Low complexity" evidence="10">
    <location>
        <begin position="2041"/>
        <end position="2050"/>
    </location>
</feature>
<feature type="domain" description="Ig-like" evidence="12">
    <location>
        <begin position="345"/>
        <end position="438"/>
    </location>
</feature>
<evidence type="ECO:0000256" key="10">
    <source>
        <dbReference type="SAM" id="MobiDB-lite"/>
    </source>
</evidence>
<dbReference type="GO" id="GO:0007155">
    <property type="term" value="P:cell adhesion"/>
    <property type="evidence" value="ECO:0007669"/>
    <property type="project" value="UniProtKB-KW"/>
</dbReference>
<feature type="domain" description="Fibronectin type-III" evidence="13">
    <location>
        <begin position="946"/>
        <end position="1039"/>
    </location>
</feature>
<dbReference type="SUPFAM" id="SSF48726">
    <property type="entry name" value="Immunoglobulin"/>
    <property type="match status" value="5"/>
</dbReference>
<feature type="region of interest" description="Disordered" evidence="10">
    <location>
        <begin position="2107"/>
        <end position="2236"/>
    </location>
</feature>
<dbReference type="SMART" id="SM00408">
    <property type="entry name" value="IGc2"/>
    <property type="match status" value="5"/>
</dbReference>
<dbReference type="InterPro" id="IPR003599">
    <property type="entry name" value="Ig_sub"/>
</dbReference>
<dbReference type="Proteomes" id="UP001283361">
    <property type="component" value="Unassembled WGS sequence"/>
</dbReference>
<feature type="domain" description="Fibronectin type-III" evidence="13">
    <location>
        <begin position="843"/>
        <end position="942"/>
    </location>
</feature>
<dbReference type="CDD" id="cd00063">
    <property type="entry name" value="FN3"/>
    <property type="match status" value="13"/>
</dbReference>
<feature type="domain" description="Fibronectin type-III" evidence="13">
    <location>
        <begin position="1146"/>
        <end position="1259"/>
    </location>
</feature>
<evidence type="ECO:0000313" key="14">
    <source>
        <dbReference type="EMBL" id="KAK3740001.1"/>
    </source>
</evidence>
<dbReference type="PANTHER" id="PTHR13817:SF166">
    <property type="entry name" value="NEURONAL IGCAM-RELATED"/>
    <property type="match status" value="1"/>
</dbReference>
<comment type="subcellular location">
    <subcellularLocation>
        <location evidence="1">Membrane</location>
        <topology evidence="1">Single-pass membrane protein</topology>
    </subcellularLocation>
</comment>
<feature type="compositionally biased region" description="Low complexity" evidence="10">
    <location>
        <begin position="2208"/>
        <end position="2218"/>
    </location>
</feature>
<dbReference type="SMART" id="SM00060">
    <property type="entry name" value="FN3"/>
    <property type="match status" value="13"/>
</dbReference>
<dbReference type="InterPro" id="IPR036116">
    <property type="entry name" value="FN3_sf"/>
</dbReference>
<keyword evidence="7 11" id="KW-0472">Membrane</keyword>
<feature type="compositionally biased region" description="Basic and acidic residues" evidence="10">
    <location>
        <begin position="1553"/>
        <end position="1564"/>
    </location>
</feature>
<dbReference type="Pfam" id="PF00041">
    <property type="entry name" value="fn3"/>
    <property type="match status" value="13"/>
</dbReference>
<accession>A0AAE0YCG0</accession>
<dbReference type="FunFam" id="2.60.40.10:FF:000032">
    <property type="entry name" value="palladin isoform X1"/>
    <property type="match status" value="1"/>
</dbReference>
<feature type="domain" description="Ig-like" evidence="12">
    <location>
        <begin position="245"/>
        <end position="322"/>
    </location>
</feature>
<dbReference type="CDD" id="cd00096">
    <property type="entry name" value="Ig"/>
    <property type="match status" value="3"/>
</dbReference>
<keyword evidence="3" id="KW-0732">Signal</keyword>
<keyword evidence="2 11" id="KW-0812">Transmembrane</keyword>
<protein>
    <recommendedName>
        <fullName evidence="16">Protein sidekick</fullName>
    </recommendedName>
</protein>
<dbReference type="PROSITE" id="PS50853">
    <property type="entry name" value="FN3"/>
    <property type="match status" value="13"/>
</dbReference>
<feature type="compositionally biased region" description="Polar residues" evidence="10">
    <location>
        <begin position="2109"/>
        <end position="2123"/>
    </location>
</feature>
<keyword evidence="15" id="KW-1185">Reference proteome</keyword>
<evidence type="ECO:0000256" key="6">
    <source>
        <dbReference type="ARBA" id="ARBA00022989"/>
    </source>
</evidence>
<feature type="domain" description="Fibronectin type-III" evidence="13">
    <location>
        <begin position="1044"/>
        <end position="1141"/>
    </location>
</feature>
<keyword evidence="8" id="KW-1015">Disulfide bond</keyword>
<evidence type="ECO:0000256" key="11">
    <source>
        <dbReference type="SAM" id="Phobius"/>
    </source>
</evidence>
<evidence type="ECO:0000313" key="15">
    <source>
        <dbReference type="Proteomes" id="UP001283361"/>
    </source>
</evidence>
<keyword evidence="4" id="KW-0677">Repeat</keyword>
<feature type="domain" description="Fibronectin type-III" evidence="13">
    <location>
        <begin position="1665"/>
        <end position="1765"/>
    </location>
</feature>
<feature type="domain" description="Ig-like" evidence="12">
    <location>
        <begin position="536"/>
        <end position="625"/>
    </location>
</feature>
<evidence type="ECO:0008006" key="16">
    <source>
        <dbReference type="Google" id="ProtNLM"/>
    </source>
</evidence>
<dbReference type="EMBL" id="JAWDGP010006494">
    <property type="protein sequence ID" value="KAK3740001.1"/>
    <property type="molecule type" value="Genomic_DNA"/>
</dbReference>
<dbReference type="FunFam" id="2.60.40.10:FF:000017">
    <property type="entry name" value="Down syndrome cell adhesion molecule b"/>
    <property type="match status" value="1"/>
</dbReference>
<evidence type="ECO:0000256" key="8">
    <source>
        <dbReference type="ARBA" id="ARBA00023157"/>
    </source>
</evidence>
<feature type="domain" description="Fibronectin type-III" evidence="13">
    <location>
        <begin position="1566"/>
        <end position="1660"/>
    </location>
</feature>
<evidence type="ECO:0000256" key="4">
    <source>
        <dbReference type="ARBA" id="ARBA00022737"/>
    </source>
</evidence>
<feature type="region of interest" description="Disordered" evidence="10">
    <location>
        <begin position="1545"/>
        <end position="1568"/>
    </location>
</feature>